<keyword evidence="4 5" id="KW-0472">Membrane</keyword>
<evidence type="ECO:0000313" key="8">
    <source>
        <dbReference type="Proteomes" id="UP000216605"/>
    </source>
</evidence>
<reference evidence="7 8" key="1">
    <citation type="submission" date="2017-07" db="EMBL/GenBank/DDBJ databases">
        <title>Flavobacterium cyanobacteriorum sp. nov., isolated from cyanobacterial aggregates in a eutrophic lake.</title>
        <authorList>
            <person name="Cai H."/>
        </authorList>
    </citation>
    <scope>NUCLEOTIDE SEQUENCE [LARGE SCALE GENOMIC DNA]</scope>
    <source>
        <strain evidence="7 8">TH021</strain>
    </source>
</reference>
<feature type="transmembrane region" description="Helical" evidence="5">
    <location>
        <begin position="165"/>
        <end position="183"/>
    </location>
</feature>
<evidence type="ECO:0000256" key="3">
    <source>
        <dbReference type="ARBA" id="ARBA00022989"/>
    </source>
</evidence>
<feature type="transmembrane region" description="Helical" evidence="5">
    <location>
        <begin position="195"/>
        <end position="219"/>
    </location>
</feature>
<dbReference type="EMBL" id="NOXV01000299">
    <property type="protein sequence ID" value="OYQ33306.1"/>
    <property type="molecule type" value="Genomic_DNA"/>
</dbReference>
<keyword evidence="3 5" id="KW-1133">Transmembrane helix</keyword>
<sequence length="438" mass="49729">MKITYSYLNNALKNALSSAKQDPLAFLIALTLITIPLEFKYNSIAVILFSGYSLVYLKKQNLKWNFALLIPVALFFLMALSAVWSINYSITVKSLQKALPLLIIPLAFSVNPALTKNQVAKVLDILSVASVLYGIFILIRSALGYLYTGNIDVFFYHNFAGDVNAIYLSAFFSISFFHLLFCFNKNIYFKIGTAFSAMCILLLSSKTIIIIDALLFGSYMLMGTNKNYRKMPIAVILAAVAISVLFFSKFKERWSEEIKANTSDSSTYIKTTGSEGVVYDVNVHDAWNVKDFGQDKKFTGMSFRIYQARIFFEMLAEDAVFWTGYGYNVSQSKIIEKGHEHNVFLGTPDLVGYQDMNFHNQYIQAFAELGIAGLVILLFLVFFNLKNAVKQKYFVHIAFAILMLTLFLTESFIWRQRGIVLFTVLYCMFNTIAKKEKV</sequence>
<dbReference type="Proteomes" id="UP000216605">
    <property type="component" value="Unassembled WGS sequence"/>
</dbReference>
<feature type="transmembrane region" description="Helical" evidence="5">
    <location>
        <begin position="122"/>
        <end position="145"/>
    </location>
</feature>
<evidence type="ECO:0000256" key="2">
    <source>
        <dbReference type="ARBA" id="ARBA00022692"/>
    </source>
</evidence>
<proteinExistence type="predicted"/>
<feature type="transmembrane region" description="Helical" evidence="5">
    <location>
        <begin position="394"/>
        <end position="414"/>
    </location>
</feature>
<dbReference type="InterPro" id="IPR007016">
    <property type="entry name" value="O-antigen_ligase-rel_domated"/>
</dbReference>
<comment type="caution">
    <text evidence="7">The sequence shown here is derived from an EMBL/GenBank/DDBJ whole genome shotgun (WGS) entry which is preliminary data.</text>
</comment>
<keyword evidence="2 5" id="KW-0812">Transmembrane</keyword>
<dbReference type="GO" id="GO:0016020">
    <property type="term" value="C:membrane"/>
    <property type="evidence" value="ECO:0007669"/>
    <property type="project" value="UniProtKB-SubCell"/>
</dbReference>
<evidence type="ECO:0000256" key="1">
    <source>
        <dbReference type="ARBA" id="ARBA00004141"/>
    </source>
</evidence>
<dbReference type="InterPro" id="IPR051533">
    <property type="entry name" value="WaaL-like"/>
</dbReference>
<dbReference type="AlphaFoldDB" id="A0A255YVN1"/>
<dbReference type="PANTHER" id="PTHR37422">
    <property type="entry name" value="TEICHURONIC ACID BIOSYNTHESIS PROTEIN TUAE"/>
    <property type="match status" value="1"/>
</dbReference>
<evidence type="ECO:0000259" key="6">
    <source>
        <dbReference type="Pfam" id="PF04932"/>
    </source>
</evidence>
<feature type="transmembrane region" description="Helical" evidence="5">
    <location>
        <begin position="98"/>
        <end position="115"/>
    </location>
</feature>
<evidence type="ECO:0000256" key="5">
    <source>
        <dbReference type="SAM" id="Phobius"/>
    </source>
</evidence>
<dbReference type="Pfam" id="PF04932">
    <property type="entry name" value="Wzy_C"/>
    <property type="match status" value="1"/>
</dbReference>
<gene>
    <name evidence="7" type="ORF">CHU92_13010</name>
</gene>
<dbReference type="PANTHER" id="PTHR37422:SF17">
    <property type="entry name" value="O-ANTIGEN LIGASE"/>
    <property type="match status" value="1"/>
</dbReference>
<evidence type="ECO:0000313" key="7">
    <source>
        <dbReference type="EMBL" id="OYQ33306.1"/>
    </source>
</evidence>
<feature type="transmembrane region" description="Helical" evidence="5">
    <location>
        <begin position="231"/>
        <end position="250"/>
    </location>
</feature>
<dbReference type="RefSeq" id="WP_094416255.1">
    <property type="nucleotide sequence ID" value="NZ_NOXV01000299.1"/>
</dbReference>
<evidence type="ECO:0000256" key="4">
    <source>
        <dbReference type="ARBA" id="ARBA00023136"/>
    </source>
</evidence>
<name>A0A255YVN1_9FLAO</name>
<feature type="transmembrane region" description="Helical" evidence="5">
    <location>
        <begin position="64"/>
        <end position="86"/>
    </location>
</feature>
<feature type="domain" description="O-antigen ligase-related" evidence="6">
    <location>
        <begin position="193"/>
        <end position="378"/>
    </location>
</feature>
<protein>
    <recommendedName>
        <fullName evidence="6">O-antigen ligase-related domain-containing protein</fullName>
    </recommendedName>
</protein>
<organism evidence="7 8">
    <name type="scientific">Flavobacterium cyanobacteriorum</name>
    <dbReference type="NCBI Taxonomy" id="2022802"/>
    <lineage>
        <taxon>Bacteria</taxon>
        <taxon>Pseudomonadati</taxon>
        <taxon>Bacteroidota</taxon>
        <taxon>Flavobacteriia</taxon>
        <taxon>Flavobacteriales</taxon>
        <taxon>Flavobacteriaceae</taxon>
        <taxon>Flavobacterium</taxon>
    </lineage>
</organism>
<dbReference type="OrthoDB" id="1093278at2"/>
<accession>A0A255YVN1</accession>
<comment type="subcellular location">
    <subcellularLocation>
        <location evidence="1">Membrane</location>
        <topology evidence="1">Multi-pass membrane protein</topology>
    </subcellularLocation>
</comment>
<keyword evidence="8" id="KW-1185">Reference proteome</keyword>
<feature type="transmembrane region" description="Helical" evidence="5">
    <location>
        <begin position="362"/>
        <end position="382"/>
    </location>
</feature>